<comment type="caution">
    <text evidence="1">The sequence shown here is derived from an EMBL/GenBank/DDBJ whole genome shotgun (WGS) entry which is preliminary data.</text>
</comment>
<dbReference type="Proteomes" id="UP000285266">
    <property type="component" value="Unassembled WGS sequence"/>
</dbReference>
<organism evidence="1 2">
    <name type="scientific">Bifidobacterium mongoliense</name>
    <dbReference type="NCBI Taxonomy" id="518643"/>
    <lineage>
        <taxon>Bacteria</taxon>
        <taxon>Bacillati</taxon>
        <taxon>Actinomycetota</taxon>
        <taxon>Actinomycetes</taxon>
        <taxon>Bifidobacteriales</taxon>
        <taxon>Bifidobacteriaceae</taxon>
        <taxon>Bifidobacterium</taxon>
    </lineage>
</organism>
<reference evidence="1 2" key="1">
    <citation type="submission" date="2018-07" db="EMBL/GenBank/DDBJ databases">
        <title>The role of parmesan cheese in vectoring bovine microbiota.</title>
        <authorList>
            <person name="Lugli G.A."/>
            <person name="Milani C."/>
        </authorList>
    </citation>
    <scope>NUCLEOTIDE SEQUENCE [LARGE SCALE GENOMIC DNA]</scope>
    <source>
        <strain evidence="1 2">BMONG18</strain>
    </source>
</reference>
<dbReference type="AlphaFoldDB" id="A0A423UFK0"/>
<protein>
    <submittedName>
        <fullName evidence="1">Transposase ISDvu5</fullName>
    </submittedName>
</protein>
<name>A0A423UFK0_9BIFI</name>
<evidence type="ECO:0000313" key="1">
    <source>
        <dbReference type="EMBL" id="ROT87461.1"/>
    </source>
</evidence>
<evidence type="ECO:0000313" key="2">
    <source>
        <dbReference type="Proteomes" id="UP000285266"/>
    </source>
</evidence>
<dbReference type="EMBL" id="QRAJ01000001">
    <property type="protein sequence ID" value="ROT87461.1"/>
    <property type="molecule type" value="Genomic_DNA"/>
</dbReference>
<accession>A0A423UFK0</accession>
<feature type="non-terminal residue" evidence="1">
    <location>
        <position position="83"/>
    </location>
</feature>
<proteinExistence type="predicted"/>
<sequence>MTFKIPEEGFEESSPTGNNIKGFSLFGVGGLVGWRWLVGWFGGMDTTLLFTAALRLPDPWRVSGVELRDGEGGGRESHITIGF</sequence>
<gene>
    <name evidence="1" type="ORF">BMONG18_0001</name>
</gene>